<accession>A0A445EMW9</accession>
<dbReference type="PANTHER" id="PTHR33915:SF3">
    <property type="entry name" value="STERILE ALPHA MOTIF (SAM) DOMAIN PROTEIN"/>
    <property type="match status" value="1"/>
</dbReference>
<feature type="region of interest" description="Disordered" evidence="1">
    <location>
        <begin position="63"/>
        <end position="82"/>
    </location>
</feature>
<reference evidence="2 3" key="1">
    <citation type="submission" date="2019-01" db="EMBL/GenBank/DDBJ databases">
        <title>Sequencing of cultivated peanut Arachis hypogaea provides insights into genome evolution and oil improvement.</title>
        <authorList>
            <person name="Chen X."/>
        </authorList>
    </citation>
    <scope>NUCLEOTIDE SEQUENCE [LARGE SCALE GENOMIC DNA]</scope>
    <source>
        <strain evidence="3">cv. Fuhuasheng</strain>
        <tissue evidence="2">Leaves</tissue>
    </source>
</reference>
<evidence type="ECO:0008006" key="4">
    <source>
        <dbReference type="Google" id="ProtNLM"/>
    </source>
</evidence>
<dbReference type="Gene3D" id="1.10.150.50">
    <property type="entry name" value="Transcription Factor, Ets-1"/>
    <property type="match status" value="1"/>
</dbReference>
<name>A0A445EMW9_ARAHY</name>
<dbReference type="PANTHER" id="PTHR33915">
    <property type="entry name" value="OSJNBA0033G05.11 PROTEIN"/>
    <property type="match status" value="1"/>
</dbReference>
<evidence type="ECO:0000256" key="1">
    <source>
        <dbReference type="SAM" id="MobiDB-lite"/>
    </source>
</evidence>
<proteinExistence type="predicted"/>
<dbReference type="CDD" id="cd09487">
    <property type="entry name" value="SAM_superfamily"/>
    <property type="match status" value="1"/>
</dbReference>
<dbReference type="AlphaFoldDB" id="A0A445EMW9"/>
<sequence>MDWFSWLSRTTLHPSLIYDYGLTFARNELQLEDATHFNHELLQSMGISIAKHRLEILKLVNKQQQDLPPPPPPPPPPLRPNKKLSAVLKRCLRKCMNKLVIHGHDVNLKNMPQPPPQIEPNWQHQGKWKGMVMRKQAIEEKEEKEKAALPVPPIYRSKTIALSGPLDGRMHEKVAPANKAIKLSGPLDGRMHDRMMVYTNRSPLRSSSAIRPVLDSRLTRGPRLSGPLDARLMAENRSPRMPILRNSDASRLVEPDESPLGFSPGDKLDFDFDVDDDVDDHTLWPTLFQDLKPT</sequence>
<feature type="compositionally biased region" description="Pro residues" evidence="1">
    <location>
        <begin position="67"/>
        <end position="79"/>
    </location>
</feature>
<keyword evidence="3" id="KW-1185">Reference proteome</keyword>
<organism evidence="2 3">
    <name type="scientific">Arachis hypogaea</name>
    <name type="common">Peanut</name>
    <dbReference type="NCBI Taxonomy" id="3818"/>
    <lineage>
        <taxon>Eukaryota</taxon>
        <taxon>Viridiplantae</taxon>
        <taxon>Streptophyta</taxon>
        <taxon>Embryophyta</taxon>
        <taxon>Tracheophyta</taxon>
        <taxon>Spermatophyta</taxon>
        <taxon>Magnoliopsida</taxon>
        <taxon>eudicotyledons</taxon>
        <taxon>Gunneridae</taxon>
        <taxon>Pentapetalae</taxon>
        <taxon>rosids</taxon>
        <taxon>fabids</taxon>
        <taxon>Fabales</taxon>
        <taxon>Fabaceae</taxon>
        <taxon>Papilionoideae</taxon>
        <taxon>50 kb inversion clade</taxon>
        <taxon>dalbergioids sensu lato</taxon>
        <taxon>Dalbergieae</taxon>
        <taxon>Pterocarpus clade</taxon>
        <taxon>Arachis</taxon>
    </lineage>
</organism>
<dbReference type="EMBL" id="SDMP01000001">
    <property type="protein sequence ID" value="RYR76731.1"/>
    <property type="molecule type" value="Genomic_DNA"/>
</dbReference>
<dbReference type="Proteomes" id="UP000289738">
    <property type="component" value="Chromosome A01"/>
</dbReference>
<gene>
    <name evidence="2" type="ORF">Ahy_A01g001297</name>
</gene>
<protein>
    <recommendedName>
        <fullName evidence="4">SAM domain-containing protein</fullName>
    </recommendedName>
</protein>
<dbReference type="InterPro" id="IPR013761">
    <property type="entry name" value="SAM/pointed_sf"/>
</dbReference>
<evidence type="ECO:0000313" key="3">
    <source>
        <dbReference type="Proteomes" id="UP000289738"/>
    </source>
</evidence>
<dbReference type="OrthoDB" id="1887912at2759"/>
<dbReference type="STRING" id="3818.A0A445EMW9"/>
<evidence type="ECO:0000313" key="2">
    <source>
        <dbReference type="EMBL" id="RYR76731.1"/>
    </source>
</evidence>
<dbReference type="SUPFAM" id="SSF47769">
    <property type="entry name" value="SAM/Pointed domain"/>
    <property type="match status" value="1"/>
</dbReference>
<comment type="caution">
    <text evidence="2">The sequence shown here is derived from an EMBL/GenBank/DDBJ whole genome shotgun (WGS) entry which is preliminary data.</text>
</comment>